<reference evidence="2 3" key="1">
    <citation type="submission" date="2012-11" db="EMBL/GenBank/DDBJ databases">
        <title>Whole genome sequence of Acidocella aminolytica 101 = DSM 11237.</title>
        <authorList>
            <person name="Azuma Y."/>
            <person name="Higashiura N."/>
            <person name="Hirakawa H."/>
            <person name="Matsushita K."/>
        </authorList>
    </citation>
    <scope>NUCLEOTIDE SEQUENCE [LARGE SCALE GENOMIC DNA]</scope>
    <source>
        <strain evidence="3">101 / DSM 11237</strain>
    </source>
</reference>
<evidence type="ECO:0000313" key="2">
    <source>
        <dbReference type="EMBL" id="GAN79521.1"/>
    </source>
</evidence>
<name>A0A0D6PDU2_9PROT</name>
<organism evidence="2 3">
    <name type="scientific">Acidocella aminolytica 101 = DSM 11237</name>
    <dbReference type="NCBI Taxonomy" id="1120923"/>
    <lineage>
        <taxon>Bacteria</taxon>
        <taxon>Pseudomonadati</taxon>
        <taxon>Pseudomonadota</taxon>
        <taxon>Alphaproteobacteria</taxon>
        <taxon>Acetobacterales</taxon>
        <taxon>Acidocellaceae</taxon>
        <taxon>Acidocella</taxon>
    </lineage>
</organism>
<dbReference type="Proteomes" id="UP000032668">
    <property type="component" value="Unassembled WGS sequence"/>
</dbReference>
<dbReference type="AlphaFoldDB" id="A0A0D6PDU2"/>
<feature type="compositionally biased region" description="Polar residues" evidence="1">
    <location>
        <begin position="1"/>
        <end position="12"/>
    </location>
</feature>
<sequence>MKTQIQNSSNISRAFFARPIEQCGPSAPEDRKRETSPMSQPEIRKLIEEIMG</sequence>
<evidence type="ECO:0000313" key="3">
    <source>
        <dbReference type="Proteomes" id="UP000032668"/>
    </source>
</evidence>
<accession>A0A0D6PDU2</accession>
<dbReference type="EMBL" id="BANC01000022">
    <property type="protein sequence ID" value="GAN79521.1"/>
    <property type="molecule type" value="Genomic_DNA"/>
</dbReference>
<dbReference type="RefSeq" id="WP_158320077.1">
    <property type="nucleotide sequence ID" value="NZ_BANC01000022.1"/>
</dbReference>
<comment type="caution">
    <text evidence="2">The sequence shown here is derived from an EMBL/GenBank/DDBJ whole genome shotgun (WGS) entry which is preliminary data.</text>
</comment>
<feature type="compositionally biased region" description="Basic and acidic residues" evidence="1">
    <location>
        <begin position="42"/>
        <end position="52"/>
    </location>
</feature>
<keyword evidence="3" id="KW-1185">Reference proteome</keyword>
<gene>
    <name evidence="2" type="ORF">Aam_022_008</name>
</gene>
<protein>
    <submittedName>
        <fullName evidence="2">Uncharacterized protein</fullName>
    </submittedName>
</protein>
<feature type="region of interest" description="Disordered" evidence="1">
    <location>
        <begin position="1"/>
        <end position="52"/>
    </location>
</feature>
<proteinExistence type="predicted"/>
<evidence type="ECO:0000256" key="1">
    <source>
        <dbReference type="SAM" id="MobiDB-lite"/>
    </source>
</evidence>